<feature type="compositionally biased region" description="Basic residues" evidence="1">
    <location>
        <begin position="52"/>
        <end position="61"/>
    </location>
</feature>
<feature type="region of interest" description="Disordered" evidence="1">
    <location>
        <begin position="44"/>
        <end position="105"/>
    </location>
</feature>
<dbReference type="Proteomes" id="UP001153069">
    <property type="component" value="Unassembled WGS sequence"/>
</dbReference>
<reference evidence="2" key="1">
    <citation type="submission" date="2020-06" db="EMBL/GenBank/DDBJ databases">
        <authorList>
            <consortium name="Plant Systems Biology data submission"/>
        </authorList>
    </citation>
    <scope>NUCLEOTIDE SEQUENCE</scope>
    <source>
        <strain evidence="2">D6</strain>
    </source>
</reference>
<organism evidence="2 3">
    <name type="scientific">Seminavis robusta</name>
    <dbReference type="NCBI Taxonomy" id="568900"/>
    <lineage>
        <taxon>Eukaryota</taxon>
        <taxon>Sar</taxon>
        <taxon>Stramenopiles</taxon>
        <taxon>Ochrophyta</taxon>
        <taxon>Bacillariophyta</taxon>
        <taxon>Bacillariophyceae</taxon>
        <taxon>Bacillariophycidae</taxon>
        <taxon>Naviculales</taxon>
        <taxon>Naviculaceae</taxon>
        <taxon>Seminavis</taxon>
    </lineage>
</organism>
<evidence type="ECO:0000256" key="1">
    <source>
        <dbReference type="SAM" id="MobiDB-lite"/>
    </source>
</evidence>
<keyword evidence="3" id="KW-1185">Reference proteome</keyword>
<comment type="caution">
    <text evidence="2">The sequence shown here is derived from an EMBL/GenBank/DDBJ whole genome shotgun (WGS) entry which is preliminary data.</text>
</comment>
<sequence length="123" mass="14043">MALPRRDIPLVIFVPSLSGECSQQESHDGTEEDLERKLHDFLGAEISEKPTCRSRKPTHRSPNRESFSRVLPRSHHQASLDSPPLRPTRFYEKNDCIGSPPRLPRRQASFGALAHREEFANTE</sequence>
<accession>A0A9N8EXW0</accession>
<gene>
    <name evidence="2" type="ORF">SEMRO_2398_G326110.1</name>
</gene>
<name>A0A9N8EXW0_9STRA</name>
<evidence type="ECO:0000313" key="2">
    <source>
        <dbReference type="EMBL" id="CAB9529082.1"/>
    </source>
</evidence>
<dbReference type="AlphaFoldDB" id="A0A9N8EXW0"/>
<protein>
    <submittedName>
        <fullName evidence="2">Uncharacterized protein</fullName>
    </submittedName>
</protein>
<dbReference type="EMBL" id="CAICTM010002396">
    <property type="protein sequence ID" value="CAB9529082.1"/>
    <property type="molecule type" value="Genomic_DNA"/>
</dbReference>
<evidence type="ECO:0000313" key="3">
    <source>
        <dbReference type="Proteomes" id="UP001153069"/>
    </source>
</evidence>
<proteinExistence type="predicted"/>